<dbReference type="InterPro" id="IPR017853">
    <property type="entry name" value="GH"/>
</dbReference>
<sequence>MKTFFGTCVSLFILFAYGSEPSKVQIDRYGQFTHLNFPEKVTSDAQLKADIAADEAYYASFPLPERTFWGGLPGSREKYGLTATGFFHLEKVDKLGGRIVLVEPEGNLYFHIGMSVTQPGNEFTRFKGRENIYEWIPEAEGIFKPARTDVTVSFYLANYIRKFGSYDLAAWQRQMIERCRRWGFNSHGAFTSIFGNNADTGFAVTACLERYMKQAPFHLVSADFIDPFDPYNAGLLEKVFAQKMKKYIGKPELIGYYTENERFYSSVITDLLASEKSSPAKERFVSLMRDRYKNDIAAFNRNWQSSFASFDEVAAASLAANTPAANSDAAAFEEVFFDAFYKLLAGTLKKIDPDHLFLGERMLIGQTYNSAVIKAMGKYCDIFSINYYTDEFSHDEIKRLAELSGRPLLLSEWSYGSPEQGLFGVRNVENQEERGKAYSRYAENAAASPYVIGHQYFALLDESNTGRGWEDFNGERFNLGFVNVCDRPYKTFITHAAKSNNLTYDLIEGKATPPELSQAKAIRAEKYVLTVGKVKPGAKIDGNRAKYPGRPGEVLRRSVDGKTGNTADFICGWDENYLYILYTVPDTTPATNNHKRHVCLGDGIELFFGTDLTSTGRMQPGDRQLLVRATPGNDPGYLWCVNGATLHKAQVPLRLCRVSADGKSWSMELAVPWKELGIKPEAGVRLRFDTAVVLSTAQNDERGDKLVWNGLEENYCCRDFWGQMVLEN</sequence>
<accession>A0A844G4V7</accession>
<evidence type="ECO:0000259" key="1">
    <source>
        <dbReference type="Pfam" id="PF06452"/>
    </source>
</evidence>
<dbReference type="Gene3D" id="2.60.40.1190">
    <property type="match status" value="1"/>
</dbReference>
<name>A0A844G4V7_9BACT</name>
<evidence type="ECO:0000313" key="2">
    <source>
        <dbReference type="EMBL" id="MST98807.1"/>
    </source>
</evidence>
<proteinExistence type="predicted"/>
<dbReference type="GO" id="GO:0004553">
    <property type="term" value="F:hydrolase activity, hydrolyzing O-glycosyl compounds"/>
    <property type="evidence" value="ECO:0007669"/>
    <property type="project" value="InterPro"/>
</dbReference>
<dbReference type="Pfam" id="PF06452">
    <property type="entry name" value="CBM9_1"/>
    <property type="match status" value="1"/>
</dbReference>
<evidence type="ECO:0000313" key="3">
    <source>
        <dbReference type="Proteomes" id="UP000435649"/>
    </source>
</evidence>
<dbReference type="Proteomes" id="UP000435649">
    <property type="component" value="Unassembled WGS sequence"/>
</dbReference>
<dbReference type="SUPFAM" id="SSF51445">
    <property type="entry name" value="(Trans)glycosidases"/>
    <property type="match status" value="1"/>
</dbReference>
<dbReference type="AlphaFoldDB" id="A0A844G4V7"/>
<comment type="caution">
    <text evidence="2">The sequence shown here is derived from an EMBL/GenBank/DDBJ whole genome shotgun (WGS) entry which is preliminary data.</text>
</comment>
<organism evidence="2 3">
    <name type="scientific">Victivallis lenta</name>
    <dbReference type="NCBI Taxonomy" id="2606640"/>
    <lineage>
        <taxon>Bacteria</taxon>
        <taxon>Pseudomonadati</taxon>
        <taxon>Lentisphaerota</taxon>
        <taxon>Lentisphaeria</taxon>
        <taxon>Victivallales</taxon>
        <taxon>Victivallaceae</taxon>
        <taxon>Victivallis</taxon>
    </lineage>
</organism>
<feature type="domain" description="Carbohydrate-binding" evidence="1">
    <location>
        <begin position="563"/>
        <end position="727"/>
    </location>
</feature>
<dbReference type="EMBL" id="VUNS01000024">
    <property type="protein sequence ID" value="MST98807.1"/>
    <property type="molecule type" value="Genomic_DNA"/>
</dbReference>
<dbReference type="GO" id="GO:0016052">
    <property type="term" value="P:carbohydrate catabolic process"/>
    <property type="evidence" value="ECO:0007669"/>
    <property type="project" value="InterPro"/>
</dbReference>
<dbReference type="Gene3D" id="3.20.20.80">
    <property type="entry name" value="Glycosidases"/>
    <property type="match status" value="1"/>
</dbReference>
<protein>
    <recommendedName>
        <fullName evidence="1">Carbohydrate-binding domain-containing protein</fullName>
    </recommendedName>
</protein>
<gene>
    <name evidence="2" type="ORF">FYJ85_17360</name>
</gene>
<dbReference type="SUPFAM" id="SSF49344">
    <property type="entry name" value="CBD9-like"/>
    <property type="match status" value="1"/>
</dbReference>
<dbReference type="GO" id="GO:0030246">
    <property type="term" value="F:carbohydrate binding"/>
    <property type="evidence" value="ECO:0007669"/>
    <property type="project" value="InterPro"/>
</dbReference>
<reference evidence="2 3" key="1">
    <citation type="submission" date="2019-08" db="EMBL/GenBank/DDBJ databases">
        <title>In-depth cultivation of the pig gut microbiome towards novel bacterial diversity and tailored functional studies.</title>
        <authorList>
            <person name="Wylensek D."/>
            <person name="Hitch T.C.A."/>
            <person name="Clavel T."/>
        </authorList>
    </citation>
    <scope>NUCLEOTIDE SEQUENCE [LARGE SCALE GENOMIC DNA]</scope>
    <source>
        <strain evidence="2 3">BBE-744-WT-12</strain>
    </source>
</reference>
<dbReference type="InterPro" id="IPR010502">
    <property type="entry name" value="Carb-bd_dom_fam9"/>
</dbReference>
<keyword evidence="3" id="KW-1185">Reference proteome</keyword>